<proteinExistence type="predicted"/>
<evidence type="ECO:0000256" key="1">
    <source>
        <dbReference type="SAM" id="Phobius"/>
    </source>
</evidence>
<dbReference type="Proteomes" id="UP000813461">
    <property type="component" value="Unassembled WGS sequence"/>
</dbReference>
<gene>
    <name evidence="2" type="ORF">FB567DRAFT_512076</name>
</gene>
<sequence>MYKHKTYTPHWSNSTFPLPRVTRTLIYPLVRCRYTRLFSPEHFEWRISYPLRGVLQTLAFLPLFHRLHLSQSPIALVILSLILFHSGYISLPFTALHQTNFISVSIVVSIPACQLSQLHSWMGYLRRR</sequence>
<dbReference type="EMBL" id="JAGMVJ010000001">
    <property type="protein sequence ID" value="KAH7095243.1"/>
    <property type="molecule type" value="Genomic_DNA"/>
</dbReference>
<name>A0A8K0W4U2_9PLEO</name>
<keyword evidence="1" id="KW-1133">Transmembrane helix</keyword>
<feature type="transmembrane region" description="Helical" evidence="1">
    <location>
        <begin position="101"/>
        <end position="125"/>
    </location>
</feature>
<organism evidence="2 3">
    <name type="scientific">Paraphoma chrysanthemicola</name>
    <dbReference type="NCBI Taxonomy" id="798071"/>
    <lineage>
        <taxon>Eukaryota</taxon>
        <taxon>Fungi</taxon>
        <taxon>Dikarya</taxon>
        <taxon>Ascomycota</taxon>
        <taxon>Pezizomycotina</taxon>
        <taxon>Dothideomycetes</taxon>
        <taxon>Pleosporomycetidae</taxon>
        <taxon>Pleosporales</taxon>
        <taxon>Pleosporineae</taxon>
        <taxon>Phaeosphaeriaceae</taxon>
        <taxon>Paraphoma</taxon>
    </lineage>
</organism>
<keyword evidence="3" id="KW-1185">Reference proteome</keyword>
<evidence type="ECO:0000313" key="2">
    <source>
        <dbReference type="EMBL" id="KAH7095243.1"/>
    </source>
</evidence>
<feature type="transmembrane region" description="Helical" evidence="1">
    <location>
        <begin position="74"/>
        <end position="95"/>
    </location>
</feature>
<comment type="caution">
    <text evidence="2">The sequence shown here is derived from an EMBL/GenBank/DDBJ whole genome shotgun (WGS) entry which is preliminary data.</text>
</comment>
<accession>A0A8K0W4U2</accession>
<protein>
    <submittedName>
        <fullName evidence="2">Uncharacterized protein</fullName>
    </submittedName>
</protein>
<evidence type="ECO:0000313" key="3">
    <source>
        <dbReference type="Proteomes" id="UP000813461"/>
    </source>
</evidence>
<keyword evidence="1" id="KW-0812">Transmembrane</keyword>
<dbReference type="AlphaFoldDB" id="A0A8K0W4U2"/>
<keyword evidence="1" id="KW-0472">Membrane</keyword>
<reference evidence="2" key="1">
    <citation type="journal article" date="2021" name="Nat. Commun.">
        <title>Genetic determinants of endophytism in the Arabidopsis root mycobiome.</title>
        <authorList>
            <person name="Mesny F."/>
            <person name="Miyauchi S."/>
            <person name="Thiergart T."/>
            <person name="Pickel B."/>
            <person name="Atanasova L."/>
            <person name="Karlsson M."/>
            <person name="Huettel B."/>
            <person name="Barry K.W."/>
            <person name="Haridas S."/>
            <person name="Chen C."/>
            <person name="Bauer D."/>
            <person name="Andreopoulos W."/>
            <person name="Pangilinan J."/>
            <person name="LaButti K."/>
            <person name="Riley R."/>
            <person name="Lipzen A."/>
            <person name="Clum A."/>
            <person name="Drula E."/>
            <person name="Henrissat B."/>
            <person name="Kohler A."/>
            <person name="Grigoriev I.V."/>
            <person name="Martin F.M."/>
            <person name="Hacquard S."/>
        </authorList>
    </citation>
    <scope>NUCLEOTIDE SEQUENCE</scope>
    <source>
        <strain evidence="2">MPI-SDFR-AT-0120</strain>
    </source>
</reference>